<dbReference type="Proteomes" id="UP001232992">
    <property type="component" value="Unassembled WGS sequence"/>
</dbReference>
<dbReference type="InterPro" id="IPR034113">
    <property type="entry name" value="SCP_GAPR1-like"/>
</dbReference>
<organism evidence="2 3">
    <name type="scientific">Roseofilum casamattae BLCC-M143</name>
    <dbReference type="NCBI Taxonomy" id="3022442"/>
    <lineage>
        <taxon>Bacteria</taxon>
        <taxon>Bacillati</taxon>
        <taxon>Cyanobacteriota</taxon>
        <taxon>Cyanophyceae</taxon>
        <taxon>Desertifilales</taxon>
        <taxon>Desertifilaceae</taxon>
        <taxon>Roseofilum</taxon>
        <taxon>Roseofilum casamattae</taxon>
    </lineage>
</organism>
<comment type="caution">
    <text evidence="2">The sequence shown here is derived from an EMBL/GenBank/DDBJ whole genome shotgun (WGS) entry which is preliminary data.</text>
</comment>
<feature type="domain" description="SCP" evidence="1">
    <location>
        <begin position="68"/>
        <end position="205"/>
    </location>
</feature>
<dbReference type="CDD" id="cd05382">
    <property type="entry name" value="CAP_GAPR1-like"/>
    <property type="match status" value="1"/>
</dbReference>
<dbReference type="InterPro" id="IPR001283">
    <property type="entry name" value="CRISP-related"/>
</dbReference>
<dbReference type="SMART" id="SM00198">
    <property type="entry name" value="SCP"/>
    <property type="match status" value="1"/>
</dbReference>
<dbReference type="PANTHER" id="PTHR10334">
    <property type="entry name" value="CYSTEINE-RICH SECRETORY PROTEIN-RELATED"/>
    <property type="match status" value="1"/>
</dbReference>
<keyword evidence="3" id="KW-1185">Reference proteome</keyword>
<proteinExistence type="predicted"/>
<dbReference type="Gene3D" id="3.40.33.10">
    <property type="entry name" value="CAP"/>
    <property type="match status" value="1"/>
</dbReference>
<evidence type="ECO:0000259" key="1">
    <source>
        <dbReference type="SMART" id="SM00198"/>
    </source>
</evidence>
<accession>A0ABT7BTR0</accession>
<dbReference type="EMBL" id="JAQOSQ010000001">
    <property type="protein sequence ID" value="MDJ1181881.1"/>
    <property type="molecule type" value="Genomic_DNA"/>
</dbReference>
<sequence>MGLGLFGAYKEYQMLLPIAHSATYNRHITDERAETMLKMPRLLAIALLLTGSTILLPTSEQSKASAQVNSTAMVNAHNQWRQQVGSPPLVWSNELAQVAQDWANQLVKKGRMEHRPNSQYGENIYWGRGRRASAKDVVDAWGSEVKDFRNGVFPDVSRTGNWADVGHYTQVVWKDTTEVGCGMARANDNAEYWVCNYNPPGNFQGRRPF</sequence>
<dbReference type="InterPro" id="IPR002413">
    <property type="entry name" value="V5_allergen-like"/>
</dbReference>
<dbReference type="RefSeq" id="WP_283756530.1">
    <property type="nucleotide sequence ID" value="NZ_JAQOSQ010000001.1"/>
</dbReference>
<evidence type="ECO:0000313" key="2">
    <source>
        <dbReference type="EMBL" id="MDJ1181881.1"/>
    </source>
</evidence>
<dbReference type="SUPFAM" id="SSF55797">
    <property type="entry name" value="PR-1-like"/>
    <property type="match status" value="1"/>
</dbReference>
<evidence type="ECO:0000313" key="3">
    <source>
        <dbReference type="Proteomes" id="UP001232992"/>
    </source>
</evidence>
<name>A0ABT7BTR0_9CYAN</name>
<dbReference type="PRINTS" id="PR00838">
    <property type="entry name" value="V5ALLERGEN"/>
</dbReference>
<dbReference type="PROSITE" id="PS01009">
    <property type="entry name" value="CRISP_1"/>
    <property type="match status" value="1"/>
</dbReference>
<gene>
    <name evidence="2" type="ORF">PMH09_01615</name>
</gene>
<dbReference type="InterPro" id="IPR035940">
    <property type="entry name" value="CAP_sf"/>
</dbReference>
<dbReference type="InterPro" id="IPR018244">
    <property type="entry name" value="Allrgn_V5/Tpx1_CS"/>
</dbReference>
<dbReference type="Pfam" id="PF00188">
    <property type="entry name" value="CAP"/>
    <property type="match status" value="1"/>
</dbReference>
<protein>
    <submittedName>
        <fullName evidence="2">CAP family protein</fullName>
    </submittedName>
</protein>
<reference evidence="2 3" key="1">
    <citation type="submission" date="2023-01" db="EMBL/GenBank/DDBJ databases">
        <title>Novel diversity within Roseofilum (Cyanobacteria; Desertifilaceae) from marine benthic mats with descriptions of four novel species.</title>
        <authorList>
            <person name="Wang Y."/>
            <person name="Berthold D.E."/>
            <person name="Hu J."/>
            <person name="Lefler F.W."/>
            <person name="Laughinghouse H.D. IV."/>
        </authorList>
    </citation>
    <scope>NUCLEOTIDE SEQUENCE [LARGE SCALE GENOMIC DNA]</scope>
    <source>
        <strain evidence="2 3">BLCC-M143</strain>
    </source>
</reference>
<dbReference type="PRINTS" id="PR00837">
    <property type="entry name" value="V5TPXLIKE"/>
</dbReference>
<dbReference type="InterPro" id="IPR014044">
    <property type="entry name" value="CAP_dom"/>
</dbReference>